<dbReference type="Proteomes" id="UP000319715">
    <property type="component" value="Unassembled WGS sequence"/>
</dbReference>
<sequence>MREPMDLDQAEFQAEMATSLFEVIMDKACQECSPQLRHLISLACDINFEIYRALRADGGKHHDQ</sequence>
<evidence type="ECO:0000313" key="2">
    <source>
        <dbReference type="Proteomes" id="UP000319715"/>
    </source>
</evidence>
<proteinExistence type="predicted"/>
<evidence type="ECO:0000313" key="1">
    <source>
        <dbReference type="EMBL" id="TQC63333.1"/>
    </source>
</evidence>
<gene>
    <name evidence="1" type="ORF">FK492_23870</name>
</gene>
<organism evidence="1 2">
    <name type="scientific">Pantoea dispersa</name>
    <dbReference type="NCBI Taxonomy" id="59814"/>
    <lineage>
        <taxon>Bacteria</taxon>
        <taxon>Pseudomonadati</taxon>
        <taxon>Pseudomonadota</taxon>
        <taxon>Gammaproteobacteria</taxon>
        <taxon>Enterobacterales</taxon>
        <taxon>Erwiniaceae</taxon>
        <taxon>Pantoea</taxon>
    </lineage>
</organism>
<dbReference type="RefSeq" id="WP_021509672.1">
    <property type="nucleotide sequence ID" value="NZ_CP074350.1"/>
</dbReference>
<protein>
    <submittedName>
        <fullName evidence="1">Uncharacterized protein</fullName>
    </submittedName>
</protein>
<dbReference type="EMBL" id="VICF01000074">
    <property type="protein sequence ID" value="TQC63333.1"/>
    <property type="molecule type" value="Genomic_DNA"/>
</dbReference>
<comment type="caution">
    <text evidence="1">The sequence shown here is derived from an EMBL/GenBank/DDBJ whole genome shotgun (WGS) entry which is preliminary data.</text>
</comment>
<accession>A0ABY2ZRN6</accession>
<name>A0ABY2ZRN6_9GAMM</name>
<reference evidence="1 2" key="1">
    <citation type="submission" date="2019-06" db="EMBL/GenBank/DDBJ databases">
        <title>Pantoea dispersa Assembly.</title>
        <authorList>
            <person name="Wang J."/>
        </authorList>
    </citation>
    <scope>NUCLEOTIDE SEQUENCE [LARGE SCALE GENOMIC DNA]</scope>
    <source>
        <strain evidence="2">bio</strain>
    </source>
</reference>
<keyword evidence="2" id="KW-1185">Reference proteome</keyword>